<keyword evidence="3" id="KW-1185">Reference proteome</keyword>
<gene>
    <name evidence="2" type="ORF">LTR78_008584</name>
</gene>
<reference evidence="2" key="1">
    <citation type="submission" date="2023-07" db="EMBL/GenBank/DDBJ databases">
        <title>Black Yeasts Isolated from many extreme environments.</title>
        <authorList>
            <person name="Coleine C."/>
            <person name="Stajich J.E."/>
            <person name="Selbmann L."/>
        </authorList>
    </citation>
    <scope>NUCLEOTIDE SEQUENCE</scope>
    <source>
        <strain evidence="2">CCFEE 5485</strain>
    </source>
</reference>
<name>A0AAE0TQZ3_9PEZI</name>
<protein>
    <submittedName>
        <fullName evidence="2">Uncharacterized protein</fullName>
    </submittedName>
</protein>
<comment type="caution">
    <text evidence="2">The sequence shown here is derived from an EMBL/GenBank/DDBJ whole genome shotgun (WGS) entry which is preliminary data.</text>
</comment>
<accession>A0AAE0TQZ3</accession>
<sequence>MFGSLKLFTGSPTQGSINDAMMRDHRTLSETPDNPHVNVDLDPSLKAEPGSADPISPTDVMKRQLLPDPVVSSELKAGQQPATNSDPEVIREKKEMQDELQQKVTEKQ</sequence>
<feature type="region of interest" description="Disordered" evidence="1">
    <location>
        <begin position="1"/>
        <end position="90"/>
    </location>
</feature>
<dbReference type="Proteomes" id="UP001274830">
    <property type="component" value="Unassembled WGS sequence"/>
</dbReference>
<organism evidence="2 3">
    <name type="scientific">Recurvomyces mirabilis</name>
    <dbReference type="NCBI Taxonomy" id="574656"/>
    <lineage>
        <taxon>Eukaryota</taxon>
        <taxon>Fungi</taxon>
        <taxon>Dikarya</taxon>
        <taxon>Ascomycota</taxon>
        <taxon>Pezizomycotina</taxon>
        <taxon>Dothideomycetes</taxon>
        <taxon>Dothideomycetidae</taxon>
        <taxon>Mycosphaerellales</taxon>
        <taxon>Teratosphaeriaceae</taxon>
        <taxon>Recurvomyces</taxon>
    </lineage>
</organism>
<proteinExistence type="predicted"/>
<evidence type="ECO:0000313" key="3">
    <source>
        <dbReference type="Proteomes" id="UP001274830"/>
    </source>
</evidence>
<evidence type="ECO:0000256" key="1">
    <source>
        <dbReference type="SAM" id="MobiDB-lite"/>
    </source>
</evidence>
<evidence type="ECO:0000313" key="2">
    <source>
        <dbReference type="EMBL" id="KAK3671485.1"/>
    </source>
</evidence>
<dbReference type="EMBL" id="JAUTXT010000042">
    <property type="protein sequence ID" value="KAK3671485.1"/>
    <property type="molecule type" value="Genomic_DNA"/>
</dbReference>
<dbReference type="AlphaFoldDB" id="A0AAE0TQZ3"/>